<dbReference type="Pfam" id="PF25023">
    <property type="entry name" value="TEN_YD-shell"/>
    <property type="match status" value="1"/>
</dbReference>
<feature type="region of interest" description="Disordered" evidence="2">
    <location>
        <begin position="1011"/>
        <end position="1039"/>
    </location>
</feature>
<accession>D2PSF3</accession>
<evidence type="ECO:0000256" key="1">
    <source>
        <dbReference type="ARBA" id="ARBA00022737"/>
    </source>
</evidence>
<reference evidence="7" key="1">
    <citation type="submission" date="2009-09" db="EMBL/GenBank/DDBJ databases">
        <title>The complete genome of Kribbella flavida DSM 17836.</title>
        <authorList>
            <consortium name="US DOE Joint Genome Institute (JGI-PGF)"/>
            <person name="Lucas S."/>
            <person name="Copeland A."/>
            <person name="Lapidus A."/>
            <person name="Glavina del Rio T."/>
            <person name="Dalin E."/>
            <person name="Tice H."/>
            <person name="Bruce D."/>
            <person name="Goodwin L."/>
            <person name="Pitluck S."/>
            <person name="Kyrpides N."/>
            <person name="Mavromatis K."/>
            <person name="Ivanova N."/>
            <person name="Saunders E."/>
            <person name="Brettin T."/>
            <person name="Detter J.C."/>
            <person name="Han C."/>
            <person name="Larimer F."/>
            <person name="Land M."/>
            <person name="Hauser L."/>
            <person name="Markowitz V."/>
            <person name="Cheng J.-F."/>
            <person name="Hugenholtz P."/>
            <person name="Woyke T."/>
            <person name="Wu D."/>
            <person name="Pukall R."/>
            <person name="Klenk H.-P."/>
            <person name="Eisen J.A."/>
        </authorList>
    </citation>
    <scope>NUCLEOTIDE SEQUENCE [LARGE SCALE GENOMIC DNA]</scope>
    <source>
        <strain evidence="7">DSM 17836 / JCM 10339 / NBRC 14399</strain>
    </source>
</reference>
<evidence type="ECO:0000256" key="2">
    <source>
        <dbReference type="SAM" id="MobiDB-lite"/>
    </source>
</evidence>
<feature type="chain" id="PRO_5003033142" evidence="4">
    <location>
        <begin position="31"/>
        <end position="2053"/>
    </location>
</feature>
<sequence length="2053" mass="222831">MRRRRRHAFRAAVAGLVAISLLASTPGLSAATPPPETRSTKDPKAGWKARKDRSIPVQGVDSRTGVPDRDGELAVTSVPEPVWPSAGKAEAVVPAPDGREQLRGREQAAARAGVLPVLIGPPTSAPAAAAAKAAAPGKVAVELDGRVGNEVRLRLRRTDGVRGTGPVSVQLDYSGFKQAFGGDWSTRLQLATLPACAARTPDAAACRAVPVPTRNDGKGKVSADVPVGTEFSTLALQAAASGPAGDSTATSLSPTATWQVGGSSGDFAWSYPMQVPPSLGGPKADLSLGYSSGSVDGRTTAGNSQSSWAGAGFEFAPGGSIERKYASCGAKSEQTGNNGTTPVGDYCWATDNATFSLNGSGGELVLDDTTKAWKSRTDDGMTVERRTGADNGDLGPAEGAGAKGEYWVLTDKAGTKFYFGQNKLPGATTAAQNTNSVWTLPVFGNHKDEPCHQATFAASQCHQAYRWNLDYVVDAFGNTMSLFYDVEENRYARAGTASTVSKYTRAGHLKRIEYGQRDGKVFDSTAKVAAVTIDTAERCVKSAGCVASDYPDTPLDLECTSDTNCANKFFPSFWTKKRLAKVTTHVWRGAAYAPVSSWTFRHSFLSPNDEGRSPMLWLEGVTNAGLVGGQTTLPETTFSAAMMPNRILGPDSVGQPALNWPRMKTITYGTGGQIVVGYKDTECSLPGNVPAPDRNDKRCHPIKWTPQNQAEREDWFHKYVVDSVVERDLVGGTTGSVTKVEYLTPPAWRHDDEDGLVEVGKKTWSQWRGYEKVKVITGDGVDGPQQVKVNTYFRGMDGDKLATGGTKDVQIADSTGAKVDDTNALSGKLREQATYDGDDLVERSITSHWVSDARATRVRPWATTTSHQVEEQAVAQDEAVGTGWRKSASSNTFDAATGLLKAKTDERDKSNPNDDICTRFEYFDSPIRGITGLPSRQQTVDVACDKPWSKTDVISDQKIGYDPNTGAKLTTQRLAGFDGAGNEQYQTVSTSTYDAFGRAERTTDAKNNATSVVYTPSTGGPLTETRTIQPDGQTSTTKVDPAWGEETEVVDPAGRHSSTKRDALGRVVETWLAGNDTGIPNEKTDYHDGQDKSGLVTVTSLRDNRQTEVKREFSDGLLRRRQTQVESADGFGRVITDYIYDSQGREVKQNGPYYNDAPLGFEIVKPASESSLPAQKLTTYDTLGRPETESLQSEAEQLWKRDHDHGTGVQTTEPPNGEQATTRITDIQGRLVELRKFHGSKATGAYDTTRYTYHPDGQLASLTDPAGNAWRYEYDQRGRKVEDDDPDKGVTRYTYNDLDQLETVTDARGVVQSFSYDKVGRRTAHHVDGKLLSEWKYDSIKPGSLTSTTRYVGGHPYTLQYTGYDGAGRPTGEQIVIPASEGKLADTYTIDKTYTPDGQVKTATLPAVGGLPQETLTYDYDKSRPIALSGADPYVTEVAYSPYGETTRIKMQRGDNWAEQLYDFEVGSHQLRSAAFVTPNGLESNVEYSYDPAGNITKVTDSPTTVDSVDTQCFSYDHYRRMTGAWTPATGDCAAAPTKAGLGGPAPYWHSWTFDVTGNRTSEKKVTPTAETLSTYQYPAAGRAQPHAVQKVTTGAKVDAYAYDESGNLTSRTRNGTTETLSWTGDGNLDTIAGGGKKSVNVYDADGNRMLRKDSTGTTLFLGDTELVLKPDGSLLGTRYYSLGDQKVAVRVGATKLTWVSSDHHGTMNVQVDADSLAIQRRRTTPYGENRGATPAGWPGQRGFVGGVEDHQSGLVHLGAREYDPGLGRFISVDPVIDHEDPQQLNAYAYANNSPVSFSDPDGQRYVTETVTMLRTIIKVTYKRIIEEKRVLERTRVFVRALTVVSVMMRLLGFHAVAAVIGYWAWRETWKMIKIHKTIRELVKVQERVTKKLKRWVDEPEARQLDQMMKHVNNLLKAATLQAAAAHRAWAEAHQRANRQQRPGGGSSPGAAEPAPPNDGHVQMRELTAMDEFWMKNLFKGSASFFVGWGCAVATAGLGGPGCARATWKGTGKIADPLWNWYADGGGKRWRQRVADSHAKGESCHYAMGAGNC</sequence>
<dbReference type="NCBIfam" id="TIGR01643">
    <property type="entry name" value="YD_repeat_2x"/>
    <property type="match status" value="2"/>
</dbReference>
<protein>
    <submittedName>
        <fullName evidence="6">YD repeat protein</fullName>
    </submittedName>
</protein>
<proteinExistence type="predicted"/>
<dbReference type="HOGENOM" id="CLU_000662_1_0_11"/>
<dbReference type="InterPro" id="IPR031325">
    <property type="entry name" value="RHS_repeat"/>
</dbReference>
<feature type="region of interest" description="Disordered" evidence="2">
    <location>
        <begin position="26"/>
        <end position="71"/>
    </location>
</feature>
<name>D2PSF3_KRIFD</name>
<evidence type="ECO:0000313" key="6">
    <source>
        <dbReference type="EMBL" id="ADB33091.1"/>
    </source>
</evidence>
<dbReference type="Proteomes" id="UP000007967">
    <property type="component" value="Chromosome"/>
</dbReference>
<evidence type="ECO:0000256" key="3">
    <source>
        <dbReference type="SAM" id="Phobius"/>
    </source>
</evidence>
<dbReference type="PANTHER" id="PTHR32305">
    <property type="match status" value="1"/>
</dbReference>
<feature type="domain" description="Teneurin-like YD-shell" evidence="5">
    <location>
        <begin position="1597"/>
        <end position="1796"/>
    </location>
</feature>
<feature type="compositionally biased region" description="Polar residues" evidence="2">
    <location>
        <begin position="1011"/>
        <end position="1038"/>
    </location>
</feature>
<dbReference type="RefSeq" id="WP_012921647.1">
    <property type="nucleotide sequence ID" value="NC_013729.1"/>
</dbReference>
<feature type="signal peptide" evidence="4">
    <location>
        <begin position="1"/>
        <end position="30"/>
    </location>
</feature>
<dbReference type="NCBIfam" id="TIGR03696">
    <property type="entry name" value="Rhs_assc_core"/>
    <property type="match status" value="1"/>
</dbReference>
<reference evidence="6 7" key="2">
    <citation type="journal article" date="2010" name="Stand. Genomic Sci.">
        <title>Complete genome sequence of Kribbella flavida type strain (IFO 14399).</title>
        <authorList>
            <person name="Pukall R."/>
            <person name="Lapidus A."/>
            <person name="Glavina Del Rio T."/>
            <person name="Copeland A."/>
            <person name="Tice H."/>
            <person name="Cheng J.-F."/>
            <person name="Lucas S."/>
            <person name="Chen F."/>
            <person name="Nolan M."/>
            <person name="LaButti K."/>
            <person name="Pati A."/>
            <person name="Ivanova N."/>
            <person name="Mavrommatis K."/>
            <person name="Mikhailova N."/>
            <person name="Pitluck S."/>
            <person name="Bruce D."/>
            <person name="Goodwin L."/>
            <person name="Land M."/>
            <person name="Hauser L."/>
            <person name="Chang Y.-J."/>
            <person name="Jeffries C.D."/>
            <person name="Chen A."/>
            <person name="Palaniappan K."/>
            <person name="Chain P."/>
            <person name="Rohde M."/>
            <person name="Goeker M."/>
            <person name="Bristow J."/>
            <person name="Eisen J.A."/>
            <person name="Markowitz V."/>
            <person name="Hugenholtz P."/>
            <person name="Kyrpides N.C."/>
            <person name="Klenk H.-P."/>
            <person name="Brettin T."/>
        </authorList>
    </citation>
    <scope>NUCLEOTIDE SEQUENCE [LARGE SCALE GENOMIC DNA]</scope>
    <source>
        <strain evidence="7">DSM 17836 / JCM 10339 / NBRC 14399</strain>
    </source>
</reference>
<evidence type="ECO:0000259" key="5">
    <source>
        <dbReference type="Pfam" id="PF25023"/>
    </source>
</evidence>
<dbReference type="Gene3D" id="2.180.10.10">
    <property type="entry name" value="RHS repeat-associated core"/>
    <property type="match status" value="1"/>
</dbReference>
<organism evidence="6 7">
    <name type="scientific">Kribbella flavida (strain DSM 17836 / JCM 10339 / NBRC 14399)</name>
    <dbReference type="NCBI Taxonomy" id="479435"/>
    <lineage>
        <taxon>Bacteria</taxon>
        <taxon>Bacillati</taxon>
        <taxon>Actinomycetota</taxon>
        <taxon>Actinomycetes</taxon>
        <taxon>Propionibacteriales</taxon>
        <taxon>Kribbellaceae</taxon>
        <taxon>Kribbella</taxon>
    </lineage>
</organism>
<dbReference type="InterPro" id="IPR006530">
    <property type="entry name" value="YD"/>
</dbReference>
<evidence type="ECO:0000313" key="7">
    <source>
        <dbReference type="Proteomes" id="UP000007967"/>
    </source>
</evidence>
<dbReference type="OrthoDB" id="5150353at2"/>
<dbReference type="InterPro" id="IPR050708">
    <property type="entry name" value="T6SS_VgrG/RHS"/>
</dbReference>
<keyword evidence="7" id="KW-1185">Reference proteome</keyword>
<dbReference type="STRING" id="479435.Kfla_4042"/>
<keyword evidence="3" id="KW-1133">Transmembrane helix</keyword>
<dbReference type="PANTHER" id="PTHR32305:SF17">
    <property type="entry name" value="TRNA NUCLEASE WAPA"/>
    <property type="match status" value="1"/>
</dbReference>
<evidence type="ECO:0000256" key="4">
    <source>
        <dbReference type="SAM" id="SignalP"/>
    </source>
</evidence>
<dbReference type="InterPro" id="IPR022385">
    <property type="entry name" value="Rhs_assc_core"/>
</dbReference>
<keyword evidence="3" id="KW-0472">Membrane</keyword>
<dbReference type="InterPro" id="IPR056823">
    <property type="entry name" value="TEN-like_YD-shell"/>
</dbReference>
<dbReference type="KEGG" id="kfl:Kfla_4042"/>
<keyword evidence="4" id="KW-0732">Signal</keyword>
<gene>
    <name evidence="6" type="ordered locus">Kfla_4042</name>
</gene>
<keyword evidence="1" id="KW-0677">Repeat</keyword>
<dbReference type="EMBL" id="CP001736">
    <property type="protein sequence ID" value="ADB33091.1"/>
    <property type="molecule type" value="Genomic_DNA"/>
</dbReference>
<keyword evidence="3" id="KW-0812">Transmembrane</keyword>
<dbReference type="eggNOG" id="COG3209">
    <property type="taxonomic scope" value="Bacteria"/>
</dbReference>
<feature type="region of interest" description="Disordered" evidence="2">
    <location>
        <begin position="1932"/>
        <end position="1961"/>
    </location>
</feature>
<dbReference type="Pfam" id="PF05593">
    <property type="entry name" value="RHS_repeat"/>
    <property type="match status" value="2"/>
</dbReference>
<feature type="transmembrane region" description="Helical" evidence="3">
    <location>
        <begin position="1837"/>
        <end position="1866"/>
    </location>
</feature>